<sequence length="599" mass="66160">MARTTAEEGEGEAATGSRSSSRASRRRQQRGSPTPPTVITRSRASQSVSPPPPPPRRGKRKRSGTAEERRGGRTTGRDGEENAEKEKEQEEAAAAPHEENAEKEQEEKEAAAASASPPAEHASSGASSAVSSPLRWPSLPRTVLGETAFGETIFEPFEDIDPDIVRAHEKLKTRYFAKQHVFYYVWVVCDQQLKLASLDNNVRLSCFINPRLNHVRESATKPILQIAKVVLDGKLLRQSSGFLIEWDAESKIGIVLTSALVVQSKSPSCDQWLARDEYAPHAKVCVHLSDKADTTVVADLLHYDKHYNLAIFKISIDLSAQIPSFTSELKYAQEVFVLGRDEDRNLSIDYGSVTYKSPSSLHHHHYMFISSGVSKFAIGGPVINFDGQVLGIFSLLEMAFIPSCIILKCLHMWKRFNCIPRPHVRMKFTAIALLDPARIEKISRKCDIDAGLIVTQVSEGSVAEKLGVRNGDIIKSWNGISISMTIELENFLLHIGEEHLDKGNNIGSSVDLSVGIFHIRKDSHATLKLTVNVSNDDEVVAKGTYNVTPGDCTLVDDENVVRGEEATRETATDEVRDIEISPLSEHGITVLSDEEVYNN</sequence>
<dbReference type="Pfam" id="PF17820">
    <property type="entry name" value="PDZ_6"/>
    <property type="match status" value="1"/>
</dbReference>
<evidence type="ECO:0000259" key="2">
    <source>
        <dbReference type="Pfam" id="PF17820"/>
    </source>
</evidence>
<evidence type="ECO:0000256" key="1">
    <source>
        <dbReference type="SAM" id="MobiDB-lite"/>
    </source>
</evidence>
<feature type="compositionally biased region" description="Basic and acidic residues" evidence="1">
    <location>
        <begin position="64"/>
        <end position="110"/>
    </location>
</feature>
<dbReference type="Proteomes" id="UP000026960">
    <property type="component" value="Chromosome 3"/>
</dbReference>
<dbReference type="PaxDb" id="65489-OBART03G19050.1"/>
<dbReference type="EnsemblPlants" id="OBART03G19050.1">
    <property type="protein sequence ID" value="OBART03G19050.1"/>
    <property type="gene ID" value="OBART03G19050"/>
</dbReference>
<organism evidence="3">
    <name type="scientific">Oryza barthii</name>
    <dbReference type="NCBI Taxonomy" id="65489"/>
    <lineage>
        <taxon>Eukaryota</taxon>
        <taxon>Viridiplantae</taxon>
        <taxon>Streptophyta</taxon>
        <taxon>Embryophyta</taxon>
        <taxon>Tracheophyta</taxon>
        <taxon>Spermatophyta</taxon>
        <taxon>Magnoliopsida</taxon>
        <taxon>Liliopsida</taxon>
        <taxon>Poales</taxon>
        <taxon>Poaceae</taxon>
        <taxon>BOP clade</taxon>
        <taxon>Oryzoideae</taxon>
        <taxon>Oryzeae</taxon>
        <taxon>Oryzinae</taxon>
        <taxon>Oryza</taxon>
    </lineage>
</organism>
<dbReference type="InterPro" id="IPR036034">
    <property type="entry name" value="PDZ_sf"/>
</dbReference>
<protein>
    <recommendedName>
        <fullName evidence="2">PDZ domain-containing protein</fullName>
    </recommendedName>
</protein>
<evidence type="ECO:0000313" key="4">
    <source>
        <dbReference type="Proteomes" id="UP000026960"/>
    </source>
</evidence>
<dbReference type="Gene3D" id="2.30.42.10">
    <property type="match status" value="1"/>
</dbReference>
<dbReference type="InterPro" id="IPR009003">
    <property type="entry name" value="Peptidase_S1_PA"/>
</dbReference>
<dbReference type="STRING" id="65489.A0A0D3FJ13"/>
<feature type="compositionally biased region" description="Low complexity" evidence="1">
    <location>
        <begin position="111"/>
        <end position="133"/>
    </location>
</feature>
<evidence type="ECO:0000313" key="3">
    <source>
        <dbReference type="EnsemblPlants" id="OBART03G19050.1"/>
    </source>
</evidence>
<reference evidence="3" key="2">
    <citation type="submission" date="2015-03" db="UniProtKB">
        <authorList>
            <consortium name="EnsemblPlants"/>
        </authorList>
    </citation>
    <scope>IDENTIFICATION</scope>
</reference>
<dbReference type="Gene3D" id="2.40.10.120">
    <property type="match status" value="1"/>
</dbReference>
<dbReference type="PANTHER" id="PTHR47389:SF5">
    <property type="entry name" value="OS09G0436700 PROTEIN"/>
    <property type="match status" value="1"/>
</dbReference>
<feature type="region of interest" description="Disordered" evidence="1">
    <location>
        <begin position="1"/>
        <end position="137"/>
    </location>
</feature>
<name>A0A0D3FJ13_9ORYZ</name>
<feature type="compositionally biased region" description="Low complexity" evidence="1">
    <location>
        <begin position="12"/>
        <end position="22"/>
    </location>
</feature>
<keyword evidence="4" id="KW-1185">Reference proteome</keyword>
<dbReference type="Pfam" id="PF13365">
    <property type="entry name" value="Trypsin_2"/>
    <property type="match status" value="1"/>
</dbReference>
<proteinExistence type="predicted"/>
<accession>A0A0D3FJ13</accession>
<dbReference type="SUPFAM" id="SSF50156">
    <property type="entry name" value="PDZ domain-like"/>
    <property type="match status" value="1"/>
</dbReference>
<dbReference type="InterPro" id="IPR041489">
    <property type="entry name" value="PDZ_6"/>
</dbReference>
<dbReference type="SUPFAM" id="SSF50494">
    <property type="entry name" value="Trypsin-like serine proteases"/>
    <property type="match status" value="1"/>
</dbReference>
<dbReference type="AlphaFoldDB" id="A0A0D3FJ13"/>
<dbReference type="PANTHER" id="PTHR47389">
    <property type="entry name" value="OS09G0436400 PROTEIN"/>
    <property type="match status" value="1"/>
</dbReference>
<dbReference type="HOGENOM" id="CLU_012954_0_1_1"/>
<dbReference type="eggNOG" id="KOG1320">
    <property type="taxonomic scope" value="Eukaryota"/>
</dbReference>
<dbReference type="Gramene" id="OBART03G19050.1">
    <property type="protein sequence ID" value="OBART03G19050.1"/>
    <property type="gene ID" value="OBART03G19050"/>
</dbReference>
<feature type="domain" description="PDZ" evidence="2">
    <location>
        <begin position="453"/>
        <end position="488"/>
    </location>
</feature>
<reference evidence="3" key="1">
    <citation type="journal article" date="2009" name="Rice">
        <title>De Novo Next Generation Sequencing of Plant Genomes.</title>
        <authorList>
            <person name="Rounsley S."/>
            <person name="Marri P.R."/>
            <person name="Yu Y."/>
            <person name="He R."/>
            <person name="Sisneros N."/>
            <person name="Goicoechea J.L."/>
            <person name="Lee S.J."/>
            <person name="Angelova A."/>
            <person name="Kudrna D."/>
            <person name="Luo M."/>
            <person name="Affourtit J."/>
            <person name="Desany B."/>
            <person name="Knight J."/>
            <person name="Niazi F."/>
            <person name="Egholm M."/>
            <person name="Wing R.A."/>
        </authorList>
    </citation>
    <scope>NUCLEOTIDE SEQUENCE [LARGE SCALE GENOMIC DNA]</scope>
    <source>
        <strain evidence="3">cv. IRGC 105608</strain>
    </source>
</reference>